<dbReference type="AlphaFoldDB" id="A0A815A5V6"/>
<feature type="domain" description="Peptidase M28" evidence="5">
    <location>
        <begin position="262"/>
        <end position="514"/>
    </location>
</feature>
<evidence type="ECO:0000256" key="3">
    <source>
        <dbReference type="SAM" id="Phobius"/>
    </source>
</evidence>
<organism evidence="6 9">
    <name type="scientific">Adineta ricciae</name>
    <name type="common">Rotifer</name>
    <dbReference type="NCBI Taxonomy" id="249248"/>
    <lineage>
        <taxon>Eukaryota</taxon>
        <taxon>Metazoa</taxon>
        <taxon>Spiralia</taxon>
        <taxon>Gnathifera</taxon>
        <taxon>Rotifera</taxon>
        <taxon>Eurotatoria</taxon>
        <taxon>Bdelloidea</taxon>
        <taxon>Adinetida</taxon>
        <taxon>Adinetidae</taxon>
        <taxon>Adineta</taxon>
    </lineage>
</organism>
<protein>
    <submittedName>
        <fullName evidence="6">Uncharacterized protein</fullName>
    </submittedName>
</protein>
<dbReference type="Gene3D" id="3.50.30.30">
    <property type="match status" value="1"/>
</dbReference>
<dbReference type="GO" id="GO:0006508">
    <property type="term" value="P:proteolysis"/>
    <property type="evidence" value="ECO:0007669"/>
    <property type="project" value="InterPro"/>
</dbReference>
<dbReference type="PANTHER" id="PTHR12147">
    <property type="entry name" value="METALLOPEPTIDASE M28 FAMILY MEMBER"/>
    <property type="match status" value="1"/>
</dbReference>
<evidence type="ECO:0000259" key="4">
    <source>
        <dbReference type="Pfam" id="PF02225"/>
    </source>
</evidence>
<dbReference type="SUPFAM" id="SSF53187">
    <property type="entry name" value="Zn-dependent exopeptidases"/>
    <property type="match status" value="1"/>
</dbReference>
<dbReference type="GO" id="GO:0008235">
    <property type="term" value="F:metalloexopeptidase activity"/>
    <property type="evidence" value="ECO:0007669"/>
    <property type="project" value="InterPro"/>
</dbReference>
<dbReference type="OrthoDB" id="206201at2759"/>
<evidence type="ECO:0000313" key="6">
    <source>
        <dbReference type="EMBL" id="CAF1252835.1"/>
    </source>
</evidence>
<evidence type="ECO:0000259" key="5">
    <source>
        <dbReference type="Pfam" id="PF04389"/>
    </source>
</evidence>
<evidence type="ECO:0000256" key="1">
    <source>
        <dbReference type="ARBA" id="ARBA00001947"/>
    </source>
</evidence>
<dbReference type="SUPFAM" id="SSF52025">
    <property type="entry name" value="PA domain"/>
    <property type="match status" value="1"/>
</dbReference>
<dbReference type="Gene3D" id="3.40.630.10">
    <property type="entry name" value="Zn peptidases"/>
    <property type="match status" value="1"/>
</dbReference>
<dbReference type="Pfam" id="PF04389">
    <property type="entry name" value="Peptidase_M28"/>
    <property type="match status" value="1"/>
</dbReference>
<keyword evidence="8" id="KW-1185">Reference proteome</keyword>
<dbReference type="EMBL" id="CAJNOR010002790">
    <property type="protein sequence ID" value="CAF1341329.1"/>
    <property type="molecule type" value="Genomic_DNA"/>
</dbReference>
<feature type="transmembrane region" description="Helical" evidence="3">
    <location>
        <begin position="6"/>
        <end position="31"/>
    </location>
</feature>
<dbReference type="Proteomes" id="UP000663852">
    <property type="component" value="Unassembled WGS sequence"/>
</dbReference>
<feature type="domain" description="PA" evidence="4">
    <location>
        <begin position="149"/>
        <end position="232"/>
    </location>
</feature>
<dbReference type="InterPro" id="IPR003137">
    <property type="entry name" value="PA_domain"/>
</dbReference>
<sequence length="554" mass="61018">MKKIFYAFYGLVVLLSITTIILVAVTLGIILNRLGSNNDKSLSFVRGIKSNDLMKHLKQLQIIADQSNGTRAIGTQGFNNTLDYITRQLKENTNFLLHYEYFQIPNNVVQGTPELQSEINGLIENYNYLTDFTHVLFSPSGYLPSPIRLVSIPNLGCQDADWSGVLVGDSIALVKRGECTFPEKSLLAEKYRAKGLLIYNDGAASDRFQAYRNVRSHANTTIPIYFLSYNLGVKFVTAALDASKNASVIMRVDVTHAEGIGNVCADTPTGDSTKTIVVGAHSDGVLDGSGINDNGKNSFYNRRILVFFTDEVIGSGTIGTLVLALALGRLLGTSSSSYSPYPYRVRFCWWGAEELGLLGSIYHVEQAALSGNLQDYLVYFNYDMLASANFNFGILDSFVVPPGTPSEALPGTTRITALFQQWFDEEKLLWTRSGIGGGSDFVPFLVQGIAAGGVSTGANGIKTSIERDDYTNALGIDNAGLANVAYDSCYHQQCDRITNVNPFAYEKVVQAAAYAIEYMGRLNDLEKWLYPQGRVKNTNQQQRQFPIYNDPDLF</sequence>
<comment type="similarity">
    <text evidence="2">Belongs to the peptidase M28 family. M28B subfamily.</text>
</comment>
<keyword evidence="3" id="KW-0472">Membrane</keyword>
<keyword evidence="3" id="KW-0812">Transmembrane</keyword>
<dbReference type="PANTHER" id="PTHR12147:SF26">
    <property type="entry name" value="PEPTIDASE M28 DOMAIN-CONTAINING PROTEIN"/>
    <property type="match status" value="1"/>
</dbReference>
<gene>
    <name evidence="6" type="ORF">EDS130_LOCUS28073</name>
    <name evidence="7" type="ORF">XAT740_LOCUS30971</name>
</gene>
<comment type="caution">
    <text evidence="6">The sequence shown here is derived from an EMBL/GenBank/DDBJ whole genome shotgun (WGS) entry which is preliminary data.</text>
</comment>
<dbReference type="InterPro" id="IPR007484">
    <property type="entry name" value="Peptidase_M28"/>
</dbReference>
<evidence type="ECO:0000313" key="9">
    <source>
        <dbReference type="Proteomes" id="UP000663852"/>
    </source>
</evidence>
<comment type="cofactor">
    <cofactor evidence="1">
        <name>Zn(2+)</name>
        <dbReference type="ChEBI" id="CHEBI:29105"/>
    </cofactor>
</comment>
<dbReference type="EMBL" id="CAJNOJ010000181">
    <property type="protein sequence ID" value="CAF1252835.1"/>
    <property type="molecule type" value="Genomic_DNA"/>
</dbReference>
<accession>A0A815A5V6</accession>
<dbReference type="Proteomes" id="UP000663828">
    <property type="component" value="Unassembled WGS sequence"/>
</dbReference>
<dbReference type="InterPro" id="IPR045175">
    <property type="entry name" value="M28_fam"/>
</dbReference>
<name>A0A815A5V6_ADIRI</name>
<keyword evidence="3" id="KW-1133">Transmembrane helix</keyword>
<evidence type="ECO:0000256" key="2">
    <source>
        <dbReference type="ARBA" id="ARBA00005634"/>
    </source>
</evidence>
<reference evidence="6" key="1">
    <citation type="submission" date="2021-02" db="EMBL/GenBank/DDBJ databases">
        <authorList>
            <person name="Nowell W R."/>
        </authorList>
    </citation>
    <scope>NUCLEOTIDE SEQUENCE</scope>
</reference>
<evidence type="ECO:0000313" key="8">
    <source>
        <dbReference type="Proteomes" id="UP000663828"/>
    </source>
</evidence>
<evidence type="ECO:0000313" key="7">
    <source>
        <dbReference type="EMBL" id="CAF1341329.1"/>
    </source>
</evidence>
<dbReference type="InterPro" id="IPR046450">
    <property type="entry name" value="PA_dom_sf"/>
</dbReference>
<dbReference type="Pfam" id="PF02225">
    <property type="entry name" value="PA"/>
    <property type="match status" value="1"/>
</dbReference>
<proteinExistence type="inferred from homology"/>